<dbReference type="AlphaFoldDB" id="A0A8J8GLP5"/>
<dbReference type="RefSeq" id="WP_174702037.1">
    <property type="nucleotide sequence ID" value="NZ_JABURA010000001.1"/>
</dbReference>
<evidence type="ECO:0000256" key="1">
    <source>
        <dbReference type="SAM" id="MobiDB-lite"/>
    </source>
</evidence>
<feature type="compositionally biased region" description="Low complexity" evidence="1">
    <location>
        <begin position="292"/>
        <end position="304"/>
    </location>
</feature>
<dbReference type="Gene3D" id="1.20.5.340">
    <property type="match status" value="1"/>
</dbReference>
<feature type="region of interest" description="Disordered" evidence="1">
    <location>
        <begin position="37"/>
        <end position="74"/>
    </location>
</feature>
<dbReference type="Pfam" id="PF26032">
    <property type="entry name" value="DUF8008"/>
    <property type="match status" value="1"/>
</dbReference>
<sequence>MTDRPLENATFETLVEELRELRARNERLEERVADLERQVDDLEADVDDHDDELDAHETRLDSQSDQLESRQTETDRLEAITEATRKRTGANKARIEELQTRELEKGAHLRTDNVDEHEIDVPDNRLERITKTDDEPYYRLPEHEDPLNRDDVALAHGDLLPIQQLARMDADMRRATADALPTRLAAKLWEARADPTVGDDPWTTGCKSVREYVAASDLKHWIRRREEGISETYAKKLVSRTIDVALELSKNRLAVRKRTQRKNGLEYTERRLILPADAEIPGETASSRNVERSTSSATATRNSSDPTAPGDS</sequence>
<dbReference type="Proteomes" id="UP000728647">
    <property type="component" value="Unassembled WGS sequence"/>
</dbReference>
<dbReference type="EMBL" id="JABURA010000001">
    <property type="protein sequence ID" value="NUB91503.1"/>
    <property type="molecule type" value="Genomic_DNA"/>
</dbReference>
<comment type="caution">
    <text evidence="2">The sequence shown here is derived from an EMBL/GenBank/DDBJ whole genome shotgun (WGS) entry which is preliminary data.</text>
</comment>
<accession>A0A8J8GLP5</accession>
<feature type="compositionally biased region" description="Basic and acidic residues" evidence="1">
    <location>
        <begin position="55"/>
        <end position="74"/>
    </location>
</feature>
<reference evidence="2" key="1">
    <citation type="submission" date="2020-06" db="EMBL/GenBank/DDBJ databases">
        <title>Haloterrigena sp. nov., an extremely halophilic archaeon isolated from a saline sediment.</title>
        <authorList>
            <person name="Liu B.-B."/>
        </authorList>
    </citation>
    <scope>NUCLEOTIDE SEQUENCE</scope>
    <source>
        <strain evidence="2">SYSU A121-1</strain>
    </source>
</reference>
<evidence type="ECO:0000313" key="2">
    <source>
        <dbReference type="EMBL" id="NUB91503.1"/>
    </source>
</evidence>
<evidence type="ECO:0000313" key="3">
    <source>
        <dbReference type="Proteomes" id="UP000728647"/>
    </source>
</evidence>
<dbReference type="InterPro" id="IPR058321">
    <property type="entry name" value="DUF8008"/>
</dbReference>
<name>A0A8J8GLP5_9EURY</name>
<feature type="region of interest" description="Disordered" evidence="1">
    <location>
        <begin position="276"/>
        <end position="312"/>
    </location>
</feature>
<feature type="compositionally biased region" description="Acidic residues" evidence="1">
    <location>
        <begin position="41"/>
        <end position="54"/>
    </location>
</feature>
<gene>
    <name evidence="2" type="ORF">HT576_10805</name>
</gene>
<protein>
    <submittedName>
        <fullName evidence="2">Uncharacterized protein</fullName>
    </submittedName>
</protein>
<organism evidence="2 3">
    <name type="scientific">Haloterrigena gelatinilytica</name>
    <dbReference type="NCBI Taxonomy" id="2741724"/>
    <lineage>
        <taxon>Archaea</taxon>
        <taxon>Methanobacteriati</taxon>
        <taxon>Methanobacteriota</taxon>
        <taxon>Stenosarchaea group</taxon>
        <taxon>Halobacteria</taxon>
        <taxon>Halobacteriales</taxon>
        <taxon>Natrialbaceae</taxon>
        <taxon>Haloterrigena</taxon>
    </lineage>
</organism>
<proteinExistence type="predicted"/>
<dbReference type="OrthoDB" id="195095at2157"/>